<comment type="caution">
    <text evidence="1">The sequence shown here is derived from an EMBL/GenBank/DDBJ whole genome shotgun (WGS) entry which is preliminary data.</text>
</comment>
<dbReference type="Proteomes" id="UP000631114">
    <property type="component" value="Unassembled WGS sequence"/>
</dbReference>
<keyword evidence="2" id="KW-1185">Reference proteome</keyword>
<evidence type="ECO:0000313" key="1">
    <source>
        <dbReference type="EMBL" id="KAF9603107.1"/>
    </source>
</evidence>
<reference evidence="1 2" key="1">
    <citation type="submission" date="2020-10" db="EMBL/GenBank/DDBJ databases">
        <title>The Coptis chinensis genome and diversification of protoberbering-type alkaloids.</title>
        <authorList>
            <person name="Wang B."/>
            <person name="Shu S."/>
            <person name="Song C."/>
            <person name="Liu Y."/>
        </authorList>
    </citation>
    <scope>NUCLEOTIDE SEQUENCE [LARGE SCALE GENOMIC DNA]</scope>
    <source>
        <strain evidence="1">HL-2020</strain>
        <tissue evidence="1">Leaf</tissue>
    </source>
</reference>
<organism evidence="1 2">
    <name type="scientific">Coptis chinensis</name>
    <dbReference type="NCBI Taxonomy" id="261450"/>
    <lineage>
        <taxon>Eukaryota</taxon>
        <taxon>Viridiplantae</taxon>
        <taxon>Streptophyta</taxon>
        <taxon>Embryophyta</taxon>
        <taxon>Tracheophyta</taxon>
        <taxon>Spermatophyta</taxon>
        <taxon>Magnoliopsida</taxon>
        <taxon>Ranunculales</taxon>
        <taxon>Ranunculaceae</taxon>
        <taxon>Coptidoideae</taxon>
        <taxon>Coptis</taxon>
    </lineage>
</organism>
<dbReference type="AlphaFoldDB" id="A0A835HRH6"/>
<evidence type="ECO:0000313" key="2">
    <source>
        <dbReference type="Proteomes" id="UP000631114"/>
    </source>
</evidence>
<dbReference type="OrthoDB" id="10518761at2759"/>
<accession>A0A835HRH6</accession>
<dbReference type="EMBL" id="JADFTS010000006">
    <property type="protein sequence ID" value="KAF9603107.1"/>
    <property type="molecule type" value="Genomic_DNA"/>
</dbReference>
<name>A0A835HRH6_9MAGN</name>
<sequence length="88" mass="9784">MKLESRGVMHGYVNGLDLVKLKLNLVLRFVVWFLMDTAEMNESVLALTDNVVMPISAVLNAIEEHGVKGIEQNDPLIITQALSLSKFT</sequence>
<proteinExistence type="predicted"/>
<gene>
    <name evidence="1" type="ORF">IFM89_033832</name>
</gene>
<protein>
    <submittedName>
        <fullName evidence="1">Uncharacterized protein</fullName>
    </submittedName>
</protein>